<feature type="transmembrane region" description="Helical" evidence="2">
    <location>
        <begin position="37"/>
        <end position="60"/>
    </location>
</feature>
<protein>
    <submittedName>
        <fullName evidence="3">Uncharacterized protein</fullName>
    </submittedName>
</protein>
<accession>A0A917TYE1</accession>
<gene>
    <name evidence="3" type="ORF">GCM10011608_30600</name>
</gene>
<feature type="compositionally biased region" description="Basic and acidic residues" evidence="1">
    <location>
        <begin position="1"/>
        <end position="13"/>
    </location>
</feature>
<proteinExistence type="predicted"/>
<evidence type="ECO:0000313" key="3">
    <source>
        <dbReference type="EMBL" id="GGM43720.1"/>
    </source>
</evidence>
<keyword evidence="2" id="KW-0812">Transmembrane</keyword>
<sequence length="365" mass="38635">MIDLKDLMDERSAHGMPGHGRLAEVQHKIRRRQRRRAVVGTAAAAAALALAAASTVVLGAGPTQPPPLAPGSAAASAGQPTVTASATPKPVAGRKLGPFAEHAHGYRVVAVGKAPVSSKKVELTWTVNSTDVQFFSYCPGLPDKYISLDAEIAIHGDPTGSMNCISELHQDPTAQESRTVWASVGDTVTVTYTVTGAQDMKGTGRQLATIPTQGTLHFAVAEKVPFDEYPLPPRPTALKPPTPDGMGTEPGTRIVHSDPADANKAVSISMPWRRGYDFTVIPQTPGIYQVSVNGTAVLAGEVYDYSGNGPNASCHVKRNDQAFCVPELQSVKDGDHVTITVTAQHATGPWLAELRSEWQDSRARG</sequence>
<evidence type="ECO:0000256" key="2">
    <source>
        <dbReference type="SAM" id="Phobius"/>
    </source>
</evidence>
<dbReference type="EMBL" id="BMNB01000012">
    <property type="protein sequence ID" value="GGM43720.1"/>
    <property type="molecule type" value="Genomic_DNA"/>
</dbReference>
<dbReference type="RefSeq" id="WP_189044713.1">
    <property type="nucleotide sequence ID" value="NZ_BMNB01000012.1"/>
</dbReference>
<comment type="caution">
    <text evidence="3">The sequence shown here is derived from an EMBL/GenBank/DDBJ whole genome shotgun (WGS) entry which is preliminary data.</text>
</comment>
<keyword evidence="2" id="KW-1133">Transmembrane helix</keyword>
<reference evidence="3" key="2">
    <citation type="submission" date="2020-09" db="EMBL/GenBank/DDBJ databases">
        <authorList>
            <person name="Sun Q."/>
            <person name="Zhou Y."/>
        </authorList>
    </citation>
    <scope>NUCLEOTIDE SEQUENCE</scope>
    <source>
        <strain evidence="3">CGMCC 4.7312</strain>
    </source>
</reference>
<keyword evidence="4" id="KW-1185">Reference proteome</keyword>
<feature type="region of interest" description="Disordered" evidence="1">
    <location>
        <begin position="1"/>
        <end position="25"/>
    </location>
</feature>
<feature type="region of interest" description="Disordered" evidence="1">
    <location>
        <begin position="67"/>
        <end position="93"/>
    </location>
</feature>
<dbReference type="AlphaFoldDB" id="A0A917TYE1"/>
<feature type="compositionally biased region" description="Pro residues" evidence="1">
    <location>
        <begin position="230"/>
        <end position="243"/>
    </location>
</feature>
<organism evidence="3 4">
    <name type="scientific">Micromonospora sonchi</name>
    <dbReference type="NCBI Taxonomy" id="1763543"/>
    <lineage>
        <taxon>Bacteria</taxon>
        <taxon>Bacillati</taxon>
        <taxon>Actinomycetota</taxon>
        <taxon>Actinomycetes</taxon>
        <taxon>Micromonosporales</taxon>
        <taxon>Micromonosporaceae</taxon>
        <taxon>Micromonospora</taxon>
    </lineage>
</organism>
<name>A0A917TYE1_9ACTN</name>
<feature type="region of interest" description="Disordered" evidence="1">
    <location>
        <begin position="229"/>
        <end position="257"/>
    </location>
</feature>
<feature type="compositionally biased region" description="Low complexity" evidence="1">
    <location>
        <begin position="70"/>
        <end position="80"/>
    </location>
</feature>
<reference evidence="3" key="1">
    <citation type="journal article" date="2014" name="Int. J. Syst. Evol. Microbiol.">
        <title>Complete genome sequence of Corynebacterium casei LMG S-19264T (=DSM 44701T), isolated from a smear-ripened cheese.</title>
        <authorList>
            <consortium name="US DOE Joint Genome Institute (JGI-PGF)"/>
            <person name="Walter F."/>
            <person name="Albersmeier A."/>
            <person name="Kalinowski J."/>
            <person name="Ruckert C."/>
        </authorList>
    </citation>
    <scope>NUCLEOTIDE SEQUENCE</scope>
    <source>
        <strain evidence="3">CGMCC 4.7312</strain>
    </source>
</reference>
<evidence type="ECO:0000256" key="1">
    <source>
        <dbReference type="SAM" id="MobiDB-lite"/>
    </source>
</evidence>
<keyword evidence="2" id="KW-0472">Membrane</keyword>
<dbReference type="Proteomes" id="UP000608890">
    <property type="component" value="Unassembled WGS sequence"/>
</dbReference>
<evidence type="ECO:0000313" key="4">
    <source>
        <dbReference type="Proteomes" id="UP000608890"/>
    </source>
</evidence>